<evidence type="ECO:0000313" key="3">
    <source>
        <dbReference type="EMBL" id="ADI22226.1"/>
    </source>
</evidence>
<feature type="domain" description="Xaa-Pro dipeptidyl-peptidase C-terminal" evidence="2">
    <location>
        <begin position="94"/>
        <end position="314"/>
    </location>
</feature>
<evidence type="ECO:0000259" key="2">
    <source>
        <dbReference type="SMART" id="SM00939"/>
    </source>
</evidence>
<dbReference type="AlphaFoldDB" id="E7C452"/>
<name>E7C452_9BACT</name>
<dbReference type="GO" id="GO:0008239">
    <property type="term" value="F:dipeptidyl-peptidase activity"/>
    <property type="evidence" value="ECO:0007669"/>
    <property type="project" value="InterPro"/>
</dbReference>
<dbReference type="SUPFAM" id="SSF53474">
    <property type="entry name" value="alpha/beta-Hydrolases"/>
    <property type="match status" value="1"/>
</dbReference>
<organism evidence="3">
    <name type="scientific">uncultured Gemmatimonadales bacterium HF0200_34B24</name>
    <dbReference type="NCBI Taxonomy" id="723613"/>
    <lineage>
        <taxon>Bacteria</taxon>
        <taxon>Pseudomonadati</taxon>
        <taxon>Gemmatimonadota</taxon>
        <taxon>Gemmatimonadia</taxon>
        <taxon>Gemmatimonadales</taxon>
        <taxon>environmental samples</taxon>
    </lineage>
</organism>
<dbReference type="Gene3D" id="3.40.50.1820">
    <property type="entry name" value="alpha/beta hydrolase"/>
    <property type="match status" value="1"/>
</dbReference>
<dbReference type="SMART" id="SM00939">
    <property type="entry name" value="PepX_C"/>
    <property type="match status" value="1"/>
</dbReference>
<keyword evidence="1" id="KW-0378">Hydrolase</keyword>
<sequence length="333" mass="36905">MRPYCEESIRDGELALGFDRISGDYNEFWASRDYLNVIDGISAPTLMAHAFNDWNVMPEHSVRIYEALKTKGVPTQAYYHQGGHGGPPPFELMNRWFTRYVYGVENQVEEDPRAWIVREGDPPFDPTPYADYPNPEAVPVTLHLSTGGRSQGGLMIQPQPGQTPENLVDNVTFSGASLAQADSSAYRLMYATPELTEAVHLSGTPSVNMRLAVDREAANLSVWVVTLPWSDEPGVTGVITRGWADPQNHSSLRTSEPLVPDRFYDISFELQPDDQVIPSGRRLALMVFSSDREFTLWPEPGTELTIDLDGTSITLPVVGGEAALTRAFGQSSR</sequence>
<dbReference type="InterPro" id="IPR029058">
    <property type="entry name" value="AB_hydrolase_fold"/>
</dbReference>
<dbReference type="Pfam" id="PF08530">
    <property type="entry name" value="PepX_C"/>
    <property type="match status" value="1"/>
</dbReference>
<dbReference type="InterPro" id="IPR008979">
    <property type="entry name" value="Galactose-bd-like_sf"/>
</dbReference>
<evidence type="ECO:0000256" key="1">
    <source>
        <dbReference type="ARBA" id="ARBA00022801"/>
    </source>
</evidence>
<protein>
    <recommendedName>
        <fullName evidence="2">Xaa-Pro dipeptidyl-peptidase C-terminal domain-containing protein</fullName>
    </recommendedName>
</protein>
<dbReference type="EMBL" id="GU567979">
    <property type="protein sequence ID" value="ADI22226.1"/>
    <property type="molecule type" value="Genomic_DNA"/>
</dbReference>
<accession>E7C452</accession>
<reference evidence="3" key="1">
    <citation type="submission" date="2010-01" db="EMBL/GenBank/DDBJ databases">
        <title>Genome fragments of uncultured bacteria from the North Pacific subtropical Gyre.</title>
        <authorList>
            <person name="Pham V.D."/>
            <person name="Delong E.F."/>
        </authorList>
    </citation>
    <scope>NUCLEOTIDE SEQUENCE</scope>
</reference>
<dbReference type="SUPFAM" id="SSF49785">
    <property type="entry name" value="Galactose-binding domain-like"/>
    <property type="match status" value="1"/>
</dbReference>
<dbReference type="InterPro" id="IPR013736">
    <property type="entry name" value="Xaa-Pro_dipept_C"/>
</dbReference>
<dbReference type="InterPro" id="IPR000383">
    <property type="entry name" value="Xaa-Pro-like_dom"/>
</dbReference>
<proteinExistence type="predicted"/>
<dbReference type="Pfam" id="PF02129">
    <property type="entry name" value="Peptidase_S15"/>
    <property type="match status" value="1"/>
</dbReference>
<dbReference type="Gene3D" id="2.60.120.260">
    <property type="entry name" value="Galactose-binding domain-like"/>
    <property type="match status" value="1"/>
</dbReference>